<accession>A0A9D1ZV92</accession>
<feature type="transmembrane region" description="Helical" evidence="1">
    <location>
        <begin position="211"/>
        <end position="239"/>
    </location>
</feature>
<organism evidence="2 3">
    <name type="scientific">Candidatus Borkfalkia excrementigallinarum</name>
    <dbReference type="NCBI Taxonomy" id="2838506"/>
    <lineage>
        <taxon>Bacteria</taxon>
        <taxon>Bacillati</taxon>
        <taxon>Bacillota</taxon>
        <taxon>Clostridia</taxon>
        <taxon>Christensenellales</taxon>
        <taxon>Christensenellaceae</taxon>
        <taxon>Candidatus Borkfalkia</taxon>
    </lineage>
</organism>
<feature type="transmembrane region" description="Helical" evidence="1">
    <location>
        <begin position="124"/>
        <end position="147"/>
    </location>
</feature>
<dbReference type="PANTHER" id="PTHR36434">
    <property type="entry name" value="MEMBRANE PROTEASE YUGP-RELATED"/>
    <property type="match status" value="1"/>
</dbReference>
<feature type="transmembrane region" description="Helical" evidence="1">
    <location>
        <begin position="6"/>
        <end position="27"/>
    </location>
</feature>
<evidence type="ECO:0000256" key="1">
    <source>
        <dbReference type="SAM" id="Phobius"/>
    </source>
</evidence>
<feature type="transmembrane region" description="Helical" evidence="1">
    <location>
        <begin position="159"/>
        <end position="181"/>
    </location>
</feature>
<dbReference type="InterPro" id="IPR007395">
    <property type="entry name" value="Zn_peptidase_2"/>
</dbReference>
<evidence type="ECO:0000313" key="3">
    <source>
        <dbReference type="Proteomes" id="UP000886750"/>
    </source>
</evidence>
<dbReference type="PANTHER" id="PTHR36434:SF1">
    <property type="entry name" value="MEMBRANE PROTEASE YUGP-RELATED"/>
    <property type="match status" value="1"/>
</dbReference>
<keyword evidence="1" id="KW-0472">Membrane</keyword>
<evidence type="ECO:0000313" key="2">
    <source>
        <dbReference type="EMBL" id="HIY97116.1"/>
    </source>
</evidence>
<dbReference type="EMBL" id="DXCQ01000050">
    <property type="protein sequence ID" value="HIY97116.1"/>
    <property type="molecule type" value="Genomic_DNA"/>
</dbReference>
<comment type="caution">
    <text evidence="2">The sequence shown here is derived from an EMBL/GenBank/DDBJ whole genome shotgun (WGS) entry which is preliminary data.</text>
</comment>
<dbReference type="AlphaFoldDB" id="A0A9D1ZV92"/>
<proteinExistence type="predicted"/>
<dbReference type="Proteomes" id="UP000886750">
    <property type="component" value="Unassembled WGS sequence"/>
</dbReference>
<protein>
    <submittedName>
        <fullName evidence="2">Zinc metallopeptidase</fullName>
    </submittedName>
</protein>
<keyword evidence="1" id="KW-0812">Transmembrane</keyword>
<sequence length="246" mass="27037">MFFSDIYLIYLVSGLILIPCIFISAWASAKVHTTFNKYSGMPTSTDWTGSDTARMLLERNDCSDVAVVRGKGKLTDNFNPRAMTVTLSESTYDSNSVAAVAVCAHEVGHVVQSRHGYMFYKLRAALVPVTNIGTMLAFPLVILGVILEWTLATVEIGNIIVFIAVCLYGLSTLFSLVTLPVELNASSRAKKMLAETGVLVTREEQKAASKVLSAAAMTYVAALMTSFLYFLRFLLYVFLLTGRNRK</sequence>
<reference evidence="2" key="2">
    <citation type="submission" date="2021-04" db="EMBL/GenBank/DDBJ databases">
        <authorList>
            <person name="Gilroy R."/>
        </authorList>
    </citation>
    <scope>NUCLEOTIDE SEQUENCE</scope>
    <source>
        <strain evidence="2">1345</strain>
    </source>
</reference>
<dbReference type="Pfam" id="PF04298">
    <property type="entry name" value="Zn_peptidase_2"/>
    <property type="match status" value="1"/>
</dbReference>
<gene>
    <name evidence="2" type="ORF">H9729_05450</name>
</gene>
<name>A0A9D1ZV92_9FIRM</name>
<reference evidence="2" key="1">
    <citation type="journal article" date="2021" name="PeerJ">
        <title>Extensive microbial diversity within the chicken gut microbiome revealed by metagenomics and culture.</title>
        <authorList>
            <person name="Gilroy R."/>
            <person name="Ravi A."/>
            <person name="Getino M."/>
            <person name="Pursley I."/>
            <person name="Horton D.L."/>
            <person name="Alikhan N.F."/>
            <person name="Baker D."/>
            <person name="Gharbi K."/>
            <person name="Hall N."/>
            <person name="Watson M."/>
            <person name="Adriaenssens E.M."/>
            <person name="Foster-Nyarko E."/>
            <person name="Jarju S."/>
            <person name="Secka A."/>
            <person name="Antonio M."/>
            <person name="Oren A."/>
            <person name="Chaudhuri R.R."/>
            <person name="La Ragione R."/>
            <person name="Hildebrand F."/>
            <person name="Pallen M.J."/>
        </authorList>
    </citation>
    <scope>NUCLEOTIDE SEQUENCE</scope>
    <source>
        <strain evidence="2">1345</strain>
    </source>
</reference>
<keyword evidence="1" id="KW-1133">Transmembrane helix</keyword>